<dbReference type="PANTHER" id="PTHR32089">
    <property type="entry name" value="METHYL-ACCEPTING CHEMOTAXIS PROTEIN MCPB"/>
    <property type="match status" value="1"/>
</dbReference>
<sequence>MKTVLQKLKSLSVKQKMMAGFGVTLLAIILTAVMIFYILFEVRETATTVILEDQPALIKALKLSALVKESISKMGLFTISKEAILRHNSISELEISILKVKELKKLRVISSNAKLSKLVQQIDKDVKKVQGYHSKVMFYSSEFTLNLPGVAHSSQYINKINIKILSNITKMTSEERSSPTPRLKLLYLLSDLRYHWVKVVSGVRVFLGFRAANGLQEVSIFFEEFIKTQVQIREQYGKDFLFIQEEVFPRIPKLSKEFVQHFKIVRTIHSGPKWRMDAWILREKLTPLIERLDSNTEAISSLLQKRMNATSRILLADVKATSSIILGMIILIIGVVLALAWLLLKGIINPMADAIDNGLSRFRGLIRQISHDDASIFDRQYISSDDTLNLNITFDLMGHAMEAAITRQMEAASELSERVENMMTQLQKASAGDLTVKVNSINDGNGEKSIDKLASCIQGMLDNICSLVIHIQSAGKDLTTSTEAMAVASNKQESTVIEQASSSDHVMSAVTLISETSRDLVTTVDEVHDVAENTAEAASQGHIRINKMAQTMNEMFIATAAISEKLSVLNEKAGKISTVVTTINKVADQTNLLSLNAAIEAEQAGDAGRGFAVVAREIRRLADQTAVATWDIEQMVDDVQLAVSDGVSGMVCFSKEVEKGVSEVSKVGSELANIITQVHLLTPKFENVSNGMKSQSEAADQINDNMEQLNAMLQDTARSIKISNSEIKDLTHSAKTLSESAARFKIK</sequence>
<evidence type="ECO:0000259" key="5">
    <source>
        <dbReference type="PROSITE" id="PS50111"/>
    </source>
</evidence>
<dbReference type="InterPro" id="IPR004089">
    <property type="entry name" value="MCPsignal_dom"/>
</dbReference>
<feature type="transmembrane region" description="Helical" evidence="4">
    <location>
        <begin position="21"/>
        <end position="40"/>
    </location>
</feature>
<feature type="domain" description="Methyl-accepting transducer" evidence="5">
    <location>
        <begin position="474"/>
        <end position="710"/>
    </location>
</feature>
<dbReference type="InterPro" id="IPR004090">
    <property type="entry name" value="Chemotax_Me-accpt_rcpt"/>
</dbReference>
<dbReference type="GO" id="GO:0016020">
    <property type="term" value="C:membrane"/>
    <property type="evidence" value="ECO:0007669"/>
    <property type="project" value="InterPro"/>
</dbReference>
<evidence type="ECO:0000256" key="2">
    <source>
        <dbReference type="ARBA" id="ARBA00029447"/>
    </source>
</evidence>
<keyword evidence="4" id="KW-0812">Transmembrane</keyword>
<comment type="similarity">
    <text evidence="2">Belongs to the methyl-accepting chemotaxis (MCP) protein family.</text>
</comment>
<name>A0A3B0YBH6_9ZZZZ</name>
<evidence type="ECO:0000256" key="4">
    <source>
        <dbReference type="SAM" id="Phobius"/>
    </source>
</evidence>
<feature type="coiled-coil region" evidence="3">
    <location>
        <begin position="692"/>
        <end position="719"/>
    </location>
</feature>
<dbReference type="PRINTS" id="PR00260">
    <property type="entry name" value="CHEMTRNSDUCR"/>
</dbReference>
<accession>A0A3B0YBH6</accession>
<dbReference type="SUPFAM" id="SSF58104">
    <property type="entry name" value="Methyl-accepting chemotaxis protein (MCP) signaling domain"/>
    <property type="match status" value="1"/>
</dbReference>
<evidence type="ECO:0000313" key="6">
    <source>
        <dbReference type="EMBL" id="VAW78205.1"/>
    </source>
</evidence>
<dbReference type="EMBL" id="UOFL01000146">
    <property type="protein sequence ID" value="VAW78205.1"/>
    <property type="molecule type" value="Genomic_DNA"/>
</dbReference>
<evidence type="ECO:0000256" key="3">
    <source>
        <dbReference type="SAM" id="Coils"/>
    </source>
</evidence>
<dbReference type="AlphaFoldDB" id="A0A3B0YBH6"/>
<dbReference type="GO" id="GO:0004888">
    <property type="term" value="F:transmembrane signaling receptor activity"/>
    <property type="evidence" value="ECO:0007669"/>
    <property type="project" value="InterPro"/>
</dbReference>
<dbReference type="GO" id="GO:0006935">
    <property type="term" value="P:chemotaxis"/>
    <property type="evidence" value="ECO:0007669"/>
    <property type="project" value="InterPro"/>
</dbReference>
<dbReference type="Gene3D" id="1.10.287.950">
    <property type="entry name" value="Methyl-accepting chemotaxis protein"/>
    <property type="match status" value="1"/>
</dbReference>
<feature type="transmembrane region" description="Helical" evidence="4">
    <location>
        <begin position="324"/>
        <end position="344"/>
    </location>
</feature>
<proteinExistence type="inferred from homology"/>
<keyword evidence="4" id="KW-1133">Transmembrane helix</keyword>
<dbReference type="PROSITE" id="PS50111">
    <property type="entry name" value="CHEMOTAXIS_TRANSDUC_2"/>
    <property type="match status" value="1"/>
</dbReference>
<dbReference type="SMART" id="SM00283">
    <property type="entry name" value="MA"/>
    <property type="match status" value="1"/>
</dbReference>
<gene>
    <name evidence="6" type="ORF">MNBD_GAMMA12-1159</name>
</gene>
<keyword evidence="4" id="KW-0472">Membrane</keyword>
<evidence type="ECO:0000256" key="1">
    <source>
        <dbReference type="ARBA" id="ARBA00023224"/>
    </source>
</evidence>
<keyword evidence="3" id="KW-0175">Coiled coil</keyword>
<dbReference type="GO" id="GO:0007165">
    <property type="term" value="P:signal transduction"/>
    <property type="evidence" value="ECO:0007669"/>
    <property type="project" value="UniProtKB-KW"/>
</dbReference>
<protein>
    <submittedName>
        <fullName evidence="6">Methyl-accepting chemotaxis protein</fullName>
    </submittedName>
</protein>
<organism evidence="6">
    <name type="scientific">hydrothermal vent metagenome</name>
    <dbReference type="NCBI Taxonomy" id="652676"/>
    <lineage>
        <taxon>unclassified sequences</taxon>
        <taxon>metagenomes</taxon>
        <taxon>ecological metagenomes</taxon>
    </lineage>
</organism>
<reference evidence="6" key="1">
    <citation type="submission" date="2018-06" db="EMBL/GenBank/DDBJ databases">
        <authorList>
            <person name="Zhirakovskaya E."/>
        </authorList>
    </citation>
    <scope>NUCLEOTIDE SEQUENCE</scope>
</reference>
<dbReference type="PANTHER" id="PTHR32089:SF120">
    <property type="entry name" value="METHYL-ACCEPTING CHEMOTAXIS PROTEIN TLPQ"/>
    <property type="match status" value="1"/>
</dbReference>
<dbReference type="Pfam" id="PF00015">
    <property type="entry name" value="MCPsignal"/>
    <property type="match status" value="1"/>
</dbReference>
<keyword evidence="1" id="KW-0807">Transducer</keyword>